<feature type="transmembrane region" description="Helical" evidence="1">
    <location>
        <begin position="242"/>
        <end position="266"/>
    </location>
</feature>
<comment type="caution">
    <text evidence="3">The sequence shown here is derived from an EMBL/GenBank/DDBJ whole genome shotgun (WGS) entry which is preliminary data.</text>
</comment>
<feature type="transmembrane region" description="Helical" evidence="1">
    <location>
        <begin position="272"/>
        <end position="295"/>
    </location>
</feature>
<feature type="transmembrane region" description="Helical" evidence="1">
    <location>
        <begin position="128"/>
        <end position="147"/>
    </location>
</feature>
<evidence type="ECO:0000259" key="2">
    <source>
        <dbReference type="Pfam" id="PF00892"/>
    </source>
</evidence>
<dbReference type="SUPFAM" id="SSF103481">
    <property type="entry name" value="Multidrug resistance efflux transporter EmrE"/>
    <property type="match status" value="2"/>
</dbReference>
<dbReference type="Proteomes" id="UP001180487">
    <property type="component" value="Unassembled WGS sequence"/>
</dbReference>
<evidence type="ECO:0000313" key="3">
    <source>
        <dbReference type="EMBL" id="MDR7377456.1"/>
    </source>
</evidence>
<dbReference type="Pfam" id="PF00892">
    <property type="entry name" value="EamA"/>
    <property type="match status" value="2"/>
</dbReference>
<organism evidence="3 4">
    <name type="scientific">Rhodoferax ferrireducens</name>
    <dbReference type="NCBI Taxonomy" id="192843"/>
    <lineage>
        <taxon>Bacteria</taxon>
        <taxon>Pseudomonadati</taxon>
        <taxon>Pseudomonadota</taxon>
        <taxon>Betaproteobacteria</taxon>
        <taxon>Burkholderiales</taxon>
        <taxon>Comamonadaceae</taxon>
        <taxon>Rhodoferax</taxon>
    </lineage>
</organism>
<dbReference type="RefSeq" id="WP_310373115.1">
    <property type="nucleotide sequence ID" value="NZ_JAVDXT010000002.1"/>
</dbReference>
<feature type="transmembrane region" description="Helical" evidence="1">
    <location>
        <begin position="186"/>
        <end position="206"/>
    </location>
</feature>
<accession>A0ABU2C7Z7</accession>
<feature type="transmembrane region" description="Helical" evidence="1">
    <location>
        <begin position="153"/>
        <end position="174"/>
    </location>
</feature>
<keyword evidence="4" id="KW-1185">Reference proteome</keyword>
<sequence length="301" mass="31153">MKNHPLSGSLMVLGAALLWGTTGTAQSLAPPHLSAYWIGALRLAVAAAFFALYTACTQPRRQWWQDLGRLRWPEVWLAGACIAGYNLAFFAGVKASGVAVGTAIALGSGPVWAGLLQWMVLRHTPRPAWWLGTLLAVGGGSWMVLGGGTQQAFSLHGTLLCLAAGLGYAGYALLNQRLVHAASPATATLGVFGTAALLAVPVALGLSGGIRMAATDMLLVGYLGVVTTGISYLLFSHALRRIASATAVTLALAEPLVAFVLAVWVLHEPAPWAAYAGLTLVLAGLACVIVAEVGAQTSTKM</sequence>
<feature type="transmembrane region" description="Helical" evidence="1">
    <location>
        <begin position="35"/>
        <end position="55"/>
    </location>
</feature>
<feature type="transmembrane region" description="Helical" evidence="1">
    <location>
        <begin position="99"/>
        <end position="121"/>
    </location>
</feature>
<reference evidence="3 4" key="1">
    <citation type="submission" date="2023-07" db="EMBL/GenBank/DDBJ databases">
        <title>Sorghum-associated microbial communities from plants grown in Nebraska, USA.</title>
        <authorList>
            <person name="Schachtman D."/>
        </authorList>
    </citation>
    <scope>NUCLEOTIDE SEQUENCE [LARGE SCALE GENOMIC DNA]</scope>
    <source>
        <strain evidence="3 4">BE313</strain>
    </source>
</reference>
<evidence type="ECO:0000313" key="4">
    <source>
        <dbReference type="Proteomes" id="UP001180487"/>
    </source>
</evidence>
<evidence type="ECO:0000256" key="1">
    <source>
        <dbReference type="SAM" id="Phobius"/>
    </source>
</evidence>
<feature type="transmembrane region" description="Helical" evidence="1">
    <location>
        <begin position="75"/>
        <end position="93"/>
    </location>
</feature>
<protein>
    <submittedName>
        <fullName evidence="3">DME family drug/metabolite transporter</fullName>
    </submittedName>
</protein>
<feature type="domain" description="EamA" evidence="2">
    <location>
        <begin position="7"/>
        <end position="139"/>
    </location>
</feature>
<dbReference type="Gene3D" id="1.10.3730.20">
    <property type="match status" value="1"/>
</dbReference>
<dbReference type="PANTHER" id="PTHR22911">
    <property type="entry name" value="ACYL-MALONYL CONDENSING ENZYME-RELATED"/>
    <property type="match status" value="1"/>
</dbReference>
<dbReference type="PANTHER" id="PTHR22911:SF79">
    <property type="entry name" value="MOBA-LIKE NTP TRANSFERASE DOMAIN-CONTAINING PROTEIN"/>
    <property type="match status" value="1"/>
</dbReference>
<proteinExistence type="predicted"/>
<name>A0ABU2C7Z7_9BURK</name>
<keyword evidence="1" id="KW-0812">Transmembrane</keyword>
<dbReference type="EMBL" id="JAVDXT010000002">
    <property type="protein sequence ID" value="MDR7377456.1"/>
    <property type="molecule type" value="Genomic_DNA"/>
</dbReference>
<dbReference type="InterPro" id="IPR000620">
    <property type="entry name" value="EamA_dom"/>
</dbReference>
<keyword evidence="1" id="KW-1133">Transmembrane helix</keyword>
<keyword evidence="1" id="KW-0472">Membrane</keyword>
<gene>
    <name evidence="3" type="ORF">J2X19_002135</name>
</gene>
<feature type="transmembrane region" description="Helical" evidence="1">
    <location>
        <begin position="218"/>
        <end position="235"/>
    </location>
</feature>
<feature type="domain" description="EamA" evidence="2">
    <location>
        <begin position="157"/>
        <end position="289"/>
    </location>
</feature>
<dbReference type="InterPro" id="IPR037185">
    <property type="entry name" value="EmrE-like"/>
</dbReference>